<dbReference type="InterPro" id="IPR008828">
    <property type="entry name" value="Sin1/Avo1"/>
</dbReference>
<dbReference type="PANTHER" id="PTHR13335:SF1">
    <property type="entry name" value="TARGET OF RAPAMYCIN COMPLEX 2 SUBUNIT MAPKAP1"/>
    <property type="match status" value="1"/>
</dbReference>
<feature type="domain" description="CRIM" evidence="3">
    <location>
        <begin position="128"/>
        <end position="236"/>
    </location>
</feature>
<dbReference type="EMBL" id="JARKIE010000117">
    <property type="protein sequence ID" value="KAJ7681524.1"/>
    <property type="molecule type" value="Genomic_DNA"/>
</dbReference>
<dbReference type="Pfam" id="PF16978">
    <property type="entry name" value="CRIM"/>
    <property type="match status" value="1"/>
</dbReference>
<dbReference type="InterPro" id="IPR031567">
    <property type="entry name" value="CRIM_dom"/>
</dbReference>
<dbReference type="GO" id="GO:0038203">
    <property type="term" value="P:TORC2 signaling"/>
    <property type="evidence" value="ECO:0007669"/>
    <property type="project" value="TreeGrafter"/>
</dbReference>
<feature type="region of interest" description="Disordered" evidence="2">
    <location>
        <begin position="287"/>
        <end position="331"/>
    </location>
</feature>
<protein>
    <recommendedName>
        <fullName evidence="3">CRIM domain-containing protein</fullName>
    </recommendedName>
</protein>
<dbReference type="GO" id="GO:0005546">
    <property type="term" value="F:phosphatidylinositol-4,5-bisphosphate binding"/>
    <property type="evidence" value="ECO:0007669"/>
    <property type="project" value="TreeGrafter"/>
</dbReference>
<evidence type="ECO:0000256" key="2">
    <source>
        <dbReference type="SAM" id="MobiDB-lite"/>
    </source>
</evidence>
<proteinExistence type="inferred from homology"/>
<dbReference type="GO" id="GO:0005886">
    <property type="term" value="C:plasma membrane"/>
    <property type="evidence" value="ECO:0007669"/>
    <property type="project" value="TreeGrafter"/>
</dbReference>
<comment type="caution">
    <text evidence="4">The sequence shown here is derived from an EMBL/GenBank/DDBJ whole genome shotgun (WGS) entry which is preliminary data.</text>
</comment>
<evidence type="ECO:0000313" key="4">
    <source>
        <dbReference type="EMBL" id="KAJ7681524.1"/>
    </source>
</evidence>
<gene>
    <name evidence="4" type="ORF">B0H17DRAFT_1138421</name>
</gene>
<comment type="similarity">
    <text evidence="1">Belongs to the SIN1 family.</text>
</comment>
<dbReference type="PANTHER" id="PTHR13335">
    <property type="entry name" value="TARGET OF RAPAMYCIN COMPLEX 2 SUBUNIT MAPKAP1"/>
    <property type="match status" value="1"/>
</dbReference>
<reference evidence="4" key="1">
    <citation type="submission" date="2023-03" db="EMBL/GenBank/DDBJ databases">
        <title>Massive genome expansion in bonnet fungi (Mycena s.s.) driven by repeated elements and novel gene families across ecological guilds.</title>
        <authorList>
            <consortium name="Lawrence Berkeley National Laboratory"/>
            <person name="Harder C.B."/>
            <person name="Miyauchi S."/>
            <person name="Viragh M."/>
            <person name="Kuo A."/>
            <person name="Thoen E."/>
            <person name="Andreopoulos B."/>
            <person name="Lu D."/>
            <person name="Skrede I."/>
            <person name="Drula E."/>
            <person name="Henrissat B."/>
            <person name="Morin E."/>
            <person name="Kohler A."/>
            <person name="Barry K."/>
            <person name="LaButti K."/>
            <person name="Morin E."/>
            <person name="Salamov A."/>
            <person name="Lipzen A."/>
            <person name="Mereny Z."/>
            <person name="Hegedus B."/>
            <person name="Baldrian P."/>
            <person name="Stursova M."/>
            <person name="Weitz H."/>
            <person name="Taylor A."/>
            <person name="Grigoriev I.V."/>
            <person name="Nagy L.G."/>
            <person name="Martin F."/>
            <person name="Kauserud H."/>
        </authorList>
    </citation>
    <scope>NUCLEOTIDE SEQUENCE</scope>
    <source>
        <strain evidence="4">CBHHK067</strain>
    </source>
</reference>
<evidence type="ECO:0000259" key="3">
    <source>
        <dbReference type="Pfam" id="PF16978"/>
    </source>
</evidence>
<dbReference type="GO" id="GO:0031932">
    <property type="term" value="C:TORC2 complex"/>
    <property type="evidence" value="ECO:0007669"/>
    <property type="project" value="InterPro"/>
</dbReference>
<sequence>MFSFKPPRKLPTSTMPPASRSSNQGQITDDTYHTDDHARVAQSWSNSAPTLVEGPLPAAARRSRRNSAPVHNAFYCEVPEDPLRAALRLETVLEHPTSPLDAAGSENAVAHSLLNFSRRQVHSIQPHQSALSAMVTSHHIRNPFAAIVPVAELFGSSGSLTVEVYFPHAEQPTGQLLVLRLAANAIVEDVIALALWTYWEKRWLPELDVSKARDIDVTSWIMLVPGKDGVVNKRIAQSLCLHFVLPSYHTDDLPGKIAHFKFDKFAIVRSPRSISEKRKIEMQVSNFRRDSPPPVTVPVPERRHNRHHSLSILKSRSERPDAVSVSKLPCR</sequence>
<accession>A0AAD7D6M7</accession>
<dbReference type="AlphaFoldDB" id="A0AAD7D6M7"/>
<dbReference type="Proteomes" id="UP001221757">
    <property type="component" value="Unassembled WGS sequence"/>
</dbReference>
<feature type="region of interest" description="Disordered" evidence="2">
    <location>
        <begin position="1"/>
        <end position="31"/>
    </location>
</feature>
<name>A0AAD7D6M7_MYCRO</name>
<keyword evidence="5" id="KW-1185">Reference proteome</keyword>
<evidence type="ECO:0000256" key="1">
    <source>
        <dbReference type="ARBA" id="ARBA00009407"/>
    </source>
</evidence>
<feature type="compositionally biased region" description="Polar residues" evidence="2">
    <location>
        <begin position="11"/>
        <end position="29"/>
    </location>
</feature>
<dbReference type="GO" id="GO:0005737">
    <property type="term" value="C:cytoplasm"/>
    <property type="evidence" value="ECO:0007669"/>
    <property type="project" value="TreeGrafter"/>
</dbReference>
<evidence type="ECO:0000313" key="5">
    <source>
        <dbReference type="Proteomes" id="UP001221757"/>
    </source>
</evidence>
<organism evidence="4 5">
    <name type="scientific">Mycena rosella</name>
    <name type="common">Pink bonnet</name>
    <name type="synonym">Agaricus rosellus</name>
    <dbReference type="NCBI Taxonomy" id="1033263"/>
    <lineage>
        <taxon>Eukaryota</taxon>
        <taxon>Fungi</taxon>
        <taxon>Dikarya</taxon>
        <taxon>Basidiomycota</taxon>
        <taxon>Agaricomycotina</taxon>
        <taxon>Agaricomycetes</taxon>
        <taxon>Agaricomycetidae</taxon>
        <taxon>Agaricales</taxon>
        <taxon>Marasmiineae</taxon>
        <taxon>Mycenaceae</taxon>
        <taxon>Mycena</taxon>
    </lineage>
</organism>